<accession>A0A2Z7A3J9</accession>
<evidence type="ECO:0000313" key="1">
    <source>
        <dbReference type="EMBL" id="KZV13535.1"/>
    </source>
</evidence>
<dbReference type="EMBL" id="KV036898">
    <property type="protein sequence ID" value="KZV13535.1"/>
    <property type="molecule type" value="Genomic_DNA"/>
</dbReference>
<reference evidence="1 2" key="1">
    <citation type="journal article" date="2015" name="Proc. Natl. Acad. Sci. U.S.A.">
        <title>The resurrection genome of Boea hygrometrica: A blueprint for survival of dehydration.</title>
        <authorList>
            <person name="Xiao L."/>
            <person name="Yang G."/>
            <person name="Zhang L."/>
            <person name="Yang X."/>
            <person name="Zhao S."/>
            <person name="Ji Z."/>
            <person name="Zhou Q."/>
            <person name="Hu M."/>
            <person name="Wang Y."/>
            <person name="Chen M."/>
            <person name="Xu Y."/>
            <person name="Jin H."/>
            <person name="Xiao X."/>
            <person name="Hu G."/>
            <person name="Bao F."/>
            <person name="Hu Y."/>
            <person name="Wan P."/>
            <person name="Li L."/>
            <person name="Deng X."/>
            <person name="Kuang T."/>
            <person name="Xiang C."/>
            <person name="Zhu J.K."/>
            <person name="Oliver M.J."/>
            <person name="He Y."/>
        </authorList>
    </citation>
    <scope>NUCLEOTIDE SEQUENCE [LARGE SCALE GENOMIC DNA]</scope>
    <source>
        <strain evidence="2">cv. XS01</strain>
    </source>
</reference>
<gene>
    <name evidence="1" type="ORF">F511_45303</name>
</gene>
<evidence type="ECO:0000313" key="2">
    <source>
        <dbReference type="Proteomes" id="UP000250235"/>
    </source>
</evidence>
<sequence length="135" mass="14231">MRTTATPPPQAAAPLPPIARACRAMRAGRASAARWPHDGRAAVARSCALVAHHGGRLASSNGRHFPQPLRDVAGHCCNAGRLFRALVLRCRAARGAAVRRAMAHDGRWLRALPPRDIVVAAPSAGRRSGEAPAMS</sequence>
<keyword evidence="2" id="KW-1185">Reference proteome</keyword>
<organism evidence="1 2">
    <name type="scientific">Dorcoceras hygrometricum</name>
    <dbReference type="NCBI Taxonomy" id="472368"/>
    <lineage>
        <taxon>Eukaryota</taxon>
        <taxon>Viridiplantae</taxon>
        <taxon>Streptophyta</taxon>
        <taxon>Embryophyta</taxon>
        <taxon>Tracheophyta</taxon>
        <taxon>Spermatophyta</taxon>
        <taxon>Magnoliopsida</taxon>
        <taxon>eudicotyledons</taxon>
        <taxon>Gunneridae</taxon>
        <taxon>Pentapetalae</taxon>
        <taxon>asterids</taxon>
        <taxon>lamiids</taxon>
        <taxon>Lamiales</taxon>
        <taxon>Gesneriaceae</taxon>
        <taxon>Didymocarpoideae</taxon>
        <taxon>Trichosporeae</taxon>
        <taxon>Loxocarpinae</taxon>
        <taxon>Dorcoceras</taxon>
    </lineage>
</organism>
<name>A0A2Z7A3J9_9LAMI</name>
<dbReference type="AlphaFoldDB" id="A0A2Z7A3J9"/>
<protein>
    <submittedName>
        <fullName evidence="1">Uncharacterized protein</fullName>
    </submittedName>
</protein>
<dbReference type="Proteomes" id="UP000250235">
    <property type="component" value="Unassembled WGS sequence"/>
</dbReference>
<proteinExistence type="predicted"/>